<gene>
    <name evidence="7" type="ORF">L596_018873</name>
</gene>
<dbReference type="InterPro" id="IPR000276">
    <property type="entry name" value="GPCR_Rhodpsn"/>
</dbReference>
<dbReference type="PANTHER" id="PTHR23360:SF5">
    <property type="entry name" value="G-PROTEIN COUPLED RECEPTORS FAMILY 1 PROFILE DOMAIN-CONTAINING PROTEIN"/>
    <property type="match status" value="1"/>
</dbReference>
<dbReference type="GO" id="GO:0016020">
    <property type="term" value="C:membrane"/>
    <property type="evidence" value="ECO:0007669"/>
    <property type="project" value="UniProtKB-SubCell"/>
</dbReference>
<feature type="transmembrane region" description="Helical" evidence="5">
    <location>
        <begin position="89"/>
        <end position="110"/>
    </location>
</feature>
<dbReference type="Pfam" id="PF10320">
    <property type="entry name" value="7TM_GPCR_Srsx"/>
    <property type="match status" value="1"/>
</dbReference>
<feature type="transmembrane region" description="Helical" evidence="5">
    <location>
        <begin position="130"/>
        <end position="153"/>
    </location>
</feature>
<proteinExistence type="predicted"/>
<dbReference type="CDD" id="cd00637">
    <property type="entry name" value="7tm_classA_rhodopsin-like"/>
    <property type="match status" value="1"/>
</dbReference>
<dbReference type="PANTHER" id="PTHR23360">
    <property type="entry name" value="G-PROTEIN COUPLED RECEPTORS FAMILY 1 PROFILE DOMAIN-CONTAINING PROTEIN-RELATED"/>
    <property type="match status" value="1"/>
</dbReference>
<dbReference type="AlphaFoldDB" id="A0A4U5N6S0"/>
<feature type="transmembrane region" description="Helical" evidence="5">
    <location>
        <begin position="244"/>
        <end position="269"/>
    </location>
</feature>
<dbReference type="Gene3D" id="1.20.1070.10">
    <property type="entry name" value="Rhodopsin 7-helix transmembrane proteins"/>
    <property type="match status" value="1"/>
</dbReference>
<keyword evidence="3 5" id="KW-1133">Transmembrane helix</keyword>
<organism evidence="7 8">
    <name type="scientific">Steinernema carpocapsae</name>
    <name type="common">Entomopathogenic nematode</name>
    <dbReference type="NCBI Taxonomy" id="34508"/>
    <lineage>
        <taxon>Eukaryota</taxon>
        <taxon>Metazoa</taxon>
        <taxon>Ecdysozoa</taxon>
        <taxon>Nematoda</taxon>
        <taxon>Chromadorea</taxon>
        <taxon>Rhabditida</taxon>
        <taxon>Tylenchina</taxon>
        <taxon>Panagrolaimomorpha</taxon>
        <taxon>Strongyloidoidea</taxon>
        <taxon>Steinernematidae</taxon>
        <taxon>Steinernema</taxon>
    </lineage>
</organism>
<dbReference type="InterPro" id="IPR047130">
    <property type="entry name" value="7TM_GPCR_Srsx_nematod"/>
</dbReference>
<evidence type="ECO:0000256" key="2">
    <source>
        <dbReference type="ARBA" id="ARBA00022692"/>
    </source>
</evidence>
<feature type="transmembrane region" description="Helical" evidence="5">
    <location>
        <begin position="20"/>
        <end position="42"/>
    </location>
</feature>
<keyword evidence="8" id="KW-1185">Reference proteome</keyword>
<protein>
    <recommendedName>
        <fullName evidence="6">G-protein coupled receptors family 1 profile domain-containing protein</fullName>
    </recommendedName>
</protein>
<dbReference type="PROSITE" id="PS50262">
    <property type="entry name" value="G_PROTEIN_RECEP_F1_2"/>
    <property type="match status" value="1"/>
</dbReference>
<dbReference type="SUPFAM" id="SSF81321">
    <property type="entry name" value="Family A G protein-coupled receptor-like"/>
    <property type="match status" value="1"/>
</dbReference>
<dbReference type="Proteomes" id="UP000298663">
    <property type="component" value="Unassembled WGS sequence"/>
</dbReference>
<sequence length="302" mass="33246">MLTNWTLSDANLFAVARVGGSLFLCTMLVGIFGNGVIILATIKSPNLRSPCHIFIAIQALTDIGTTLGHPLFVFYAFSEKFVTFRDCFWQMFLPNSSMNFTTFLMLCIGVDRYVGTKHIVCYKSLPKIPYILSVICGCILYDICMKIGGFLTTSDGRVLCLVPEGLAGRGKDIWVASQIIINVAVIVIYQKIKKNLKGYGNASTSDPRKIFSSLYLIQACYVGGWVTTMVLLGGQMVLTDEVNVMVACESIVGLAANVNLMIPFFIYYTRSSVYRAEIRRIFGIRTERVGYTDSGLGGTSGI</sequence>
<keyword evidence="4 5" id="KW-0472">Membrane</keyword>
<evidence type="ECO:0000256" key="5">
    <source>
        <dbReference type="SAM" id="Phobius"/>
    </source>
</evidence>
<reference evidence="7 8" key="2">
    <citation type="journal article" date="2019" name="G3 (Bethesda)">
        <title>Hybrid Assembly of the Genome of the Entomopathogenic Nematode Steinernema carpocapsae Identifies the X-Chromosome.</title>
        <authorList>
            <person name="Serra L."/>
            <person name="Macchietto M."/>
            <person name="Macias-Munoz A."/>
            <person name="McGill C.J."/>
            <person name="Rodriguez I.M."/>
            <person name="Rodriguez B."/>
            <person name="Murad R."/>
            <person name="Mortazavi A."/>
        </authorList>
    </citation>
    <scope>NUCLEOTIDE SEQUENCE [LARGE SCALE GENOMIC DNA]</scope>
    <source>
        <strain evidence="7 8">ALL</strain>
    </source>
</reference>
<dbReference type="InterPro" id="IPR017452">
    <property type="entry name" value="GPCR_Rhodpsn_7TM"/>
</dbReference>
<comment type="caution">
    <text evidence="7">The sequence shown here is derived from an EMBL/GenBank/DDBJ whole genome shotgun (WGS) entry which is preliminary data.</text>
</comment>
<dbReference type="SMART" id="SM01381">
    <property type="entry name" value="7TM_GPCR_Srsx"/>
    <property type="match status" value="1"/>
</dbReference>
<comment type="subcellular location">
    <subcellularLocation>
        <location evidence="1">Membrane</location>
    </subcellularLocation>
</comment>
<evidence type="ECO:0000313" key="7">
    <source>
        <dbReference type="EMBL" id="TKR77993.1"/>
    </source>
</evidence>
<dbReference type="EMBL" id="AZBU02000005">
    <property type="protein sequence ID" value="TKR77993.1"/>
    <property type="molecule type" value="Genomic_DNA"/>
</dbReference>
<feature type="transmembrane region" description="Helical" evidence="5">
    <location>
        <begin position="54"/>
        <end position="77"/>
    </location>
</feature>
<evidence type="ECO:0000259" key="6">
    <source>
        <dbReference type="PROSITE" id="PS50262"/>
    </source>
</evidence>
<dbReference type="GO" id="GO:0004930">
    <property type="term" value="F:G protein-coupled receptor activity"/>
    <property type="evidence" value="ECO:0007669"/>
    <property type="project" value="InterPro"/>
</dbReference>
<feature type="transmembrane region" description="Helical" evidence="5">
    <location>
        <begin position="210"/>
        <end position="232"/>
    </location>
</feature>
<feature type="domain" description="G-protein coupled receptors family 1 profile" evidence="6">
    <location>
        <begin position="33"/>
        <end position="267"/>
    </location>
</feature>
<evidence type="ECO:0000313" key="8">
    <source>
        <dbReference type="Proteomes" id="UP000298663"/>
    </source>
</evidence>
<feature type="transmembrane region" description="Helical" evidence="5">
    <location>
        <begin position="173"/>
        <end position="189"/>
    </location>
</feature>
<evidence type="ECO:0000256" key="4">
    <source>
        <dbReference type="ARBA" id="ARBA00023136"/>
    </source>
</evidence>
<evidence type="ECO:0000256" key="1">
    <source>
        <dbReference type="ARBA" id="ARBA00004370"/>
    </source>
</evidence>
<dbReference type="InterPro" id="IPR019424">
    <property type="entry name" value="7TM_GPCR_Srsx"/>
</dbReference>
<evidence type="ECO:0000256" key="3">
    <source>
        <dbReference type="ARBA" id="ARBA00022989"/>
    </source>
</evidence>
<name>A0A4U5N6S0_STECR</name>
<keyword evidence="2 5" id="KW-0812">Transmembrane</keyword>
<accession>A0A4U5N6S0</accession>
<dbReference type="OrthoDB" id="5820127at2759"/>
<dbReference type="PRINTS" id="PR00237">
    <property type="entry name" value="GPCRRHODOPSN"/>
</dbReference>
<reference evidence="7 8" key="1">
    <citation type="journal article" date="2015" name="Genome Biol.">
        <title>Comparative genomics of Steinernema reveals deeply conserved gene regulatory networks.</title>
        <authorList>
            <person name="Dillman A.R."/>
            <person name="Macchietto M."/>
            <person name="Porter C.F."/>
            <person name="Rogers A."/>
            <person name="Williams B."/>
            <person name="Antoshechkin I."/>
            <person name="Lee M.M."/>
            <person name="Goodwin Z."/>
            <person name="Lu X."/>
            <person name="Lewis E.E."/>
            <person name="Goodrich-Blair H."/>
            <person name="Stock S.P."/>
            <person name="Adams B.J."/>
            <person name="Sternberg P.W."/>
            <person name="Mortazavi A."/>
        </authorList>
    </citation>
    <scope>NUCLEOTIDE SEQUENCE [LARGE SCALE GENOMIC DNA]</scope>
    <source>
        <strain evidence="7 8">ALL</strain>
    </source>
</reference>